<reference evidence="2 3" key="1">
    <citation type="journal article" date="2020" name="Int. J. Syst. Evol. Microbiol.">
        <title>Reclassification of Streptomyces castelarensis and Streptomyces sporoclivatus as later heterotypic synonyms of Streptomyces antimycoticus.</title>
        <authorList>
            <person name="Komaki H."/>
            <person name="Tamura T."/>
        </authorList>
    </citation>
    <scope>NUCLEOTIDE SEQUENCE [LARGE SCALE GENOMIC DNA]</scope>
    <source>
        <strain evidence="2 3">NBRC 13459</strain>
    </source>
</reference>
<dbReference type="PANTHER" id="PTHR48229:SF1">
    <property type="entry name" value="ALPHA METHYLACYL-COA RACEMASE-RELATED"/>
    <property type="match status" value="1"/>
</dbReference>
<evidence type="ECO:0000256" key="1">
    <source>
        <dbReference type="SAM" id="MobiDB-lite"/>
    </source>
</evidence>
<evidence type="ECO:0008006" key="4">
    <source>
        <dbReference type="Google" id="ProtNLM"/>
    </source>
</evidence>
<dbReference type="InterPro" id="IPR052985">
    <property type="entry name" value="CoA-trans_III_biosynth/detox"/>
</dbReference>
<dbReference type="InterPro" id="IPR023606">
    <property type="entry name" value="CoA-Trfase_III_dom_1_sf"/>
</dbReference>
<protein>
    <recommendedName>
        <fullName evidence="4">CoA transferase</fullName>
    </recommendedName>
</protein>
<dbReference type="Proteomes" id="UP000301309">
    <property type="component" value="Unassembled WGS sequence"/>
</dbReference>
<dbReference type="EMBL" id="BJHW01000002">
    <property type="protein sequence ID" value="GDY59695.1"/>
    <property type="molecule type" value="Genomic_DNA"/>
</dbReference>
<evidence type="ECO:0000313" key="3">
    <source>
        <dbReference type="Proteomes" id="UP000301309"/>
    </source>
</evidence>
<dbReference type="Gene3D" id="3.40.50.10540">
    <property type="entry name" value="Crotonobetainyl-coa:carnitine coa-transferase, domain 1"/>
    <property type="match status" value="1"/>
</dbReference>
<feature type="region of interest" description="Disordered" evidence="1">
    <location>
        <begin position="197"/>
        <end position="254"/>
    </location>
</feature>
<dbReference type="Pfam" id="PF02515">
    <property type="entry name" value="CoA_transf_3"/>
    <property type="match status" value="1"/>
</dbReference>
<dbReference type="PANTHER" id="PTHR48229">
    <property type="entry name" value="CAIB/BAIF FAMILY ENZYME (AFU_ORTHOLOGUE AFUA_1G05360)-RELATED"/>
    <property type="match status" value="1"/>
</dbReference>
<dbReference type="GO" id="GO:0003824">
    <property type="term" value="F:catalytic activity"/>
    <property type="evidence" value="ECO:0007669"/>
    <property type="project" value="InterPro"/>
</dbReference>
<keyword evidence="3" id="KW-1185">Reference proteome</keyword>
<sequence length="254" mass="26700">MVQPRPAVARRPRAPLLGEHTAEVLAGLETVSPTPRADKPVGTAPEPVLSKHGKPFALAGVRVIDLSWFLASAGAGRFLAAHGAEVIKVEHLSRLDGMRLGLGMLPDGGRAERERAQAPIVPSPTTSVNRSGAFMEINAGKRGISLNLKDPRALDLLKELIKDADMVVEGFSPGPWSGWGWDTKSFASSIPRSSTCSSPVWASTGATSGCAPSGRPHRPCPGSLTCQGCLSPTHRPASATPTSTGSAPTRWRPR</sequence>
<gene>
    <name evidence="2" type="ORF">SVIO_103180</name>
</gene>
<dbReference type="SUPFAM" id="SSF89796">
    <property type="entry name" value="CoA-transferase family III (CaiB/BaiF)"/>
    <property type="match status" value="1"/>
</dbReference>
<dbReference type="InterPro" id="IPR003673">
    <property type="entry name" value="CoA-Trfase_fam_III"/>
</dbReference>
<dbReference type="AlphaFoldDB" id="A0A4D4LFC4"/>
<organism evidence="2 3">
    <name type="scientific">Streptomyces violaceusniger</name>
    <dbReference type="NCBI Taxonomy" id="68280"/>
    <lineage>
        <taxon>Bacteria</taxon>
        <taxon>Bacillati</taxon>
        <taxon>Actinomycetota</taxon>
        <taxon>Actinomycetes</taxon>
        <taxon>Kitasatosporales</taxon>
        <taxon>Streptomycetaceae</taxon>
        <taxon>Streptomyces</taxon>
        <taxon>Streptomyces violaceusniger group</taxon>
    </lineage>
</organism>
<accession>A0A4D4LFC4</accession>
<feature type="compositionally biased region" description="Low complexity" evidence="1">
    <location>
        <begin position="236"/>
        <end position="254"/>
    </location>
</feature>
<evidence type="ECO:0000313" key="2">
    <source>
        <dbReference type="EMBL" id="GDY59695.1"/>
    </source>
</evidence>
<proteinExistence type="predicted"/>
<comment type="caution">
    <text evidence="2">The sequence shown here is derived from an EMBL/GenBank/DDBJ whole genome shotgun (WGS) entry which is preliminary data.</text>
</comment>
<name>A0A4D4LFC4_STRVO</name>